<keyword evidence="3" id="KW-1185">Reference proteome</keyword>
<organism evidence="2 3">
    <name type="scientific">Yoonia litorea</name>
    <dbReference type="NCBI Taxonomy" id="1123755"/>
    <lineage>
        <taxon>Bacteria</taxon>
        <taxon>Pseudomonadati</taxon>
        <taxon>Pseudomonadota</taxon>
        <taxon>Alphaproteobacteria</taxon>
        <taxon>Rhodobacterales</taxon>
        <taxon>Paracoccaceae</taxon>
        <taxon>Yoonia</taxon>
    </lineage>
</organism>
<evidence type="ECO:0000313" key="2">
    <source>
        <dbReference type="EMBL" id="SFS09536.1"/>
    </source>
</evidence>
<dbReference type="EMBL" id="FOZM01000001">
    <property type="protein sequence ID" value="SFS09536.1"/>
    <property type="molecule type" value="Genomic_DNA"/>
</dbReference>
<dbReference type="STRING" id="1123755.SAMN05444714_1131"/>
<evidence type="ECO:0000313" key="3">
    <source>
        <dbReference type="Proteomes" id="UP000198926"/>
    </source>
</evidence>
<keyword evidence="1" id="KW-0472">Membrane</keyword>
<protein>
    <submittedName>
        <fullName evidence="2">Uncharacterized protein</fullName>
    </submittedName>
</protein>
<reference evidence="2 3" key="1">
    <citation type="submission" date="2016-10" db="EMBL/GenBank/DDBJ databases">
        <authorList>
            <person name="de Groot N.N."/>
        </authorList>
    </citation>
    <scope>NUCLEOTIDE SEQUENCE [LARGE SCALE GENOMIC DNA]</scope>
    <source>
        <strain evidence="2 3">DSM 29433</strain>
    </source>
</reference>
<accession>A0A1I6M1E2</accession>
<gene>
    <name evidence="2" type="ORF">SAMN05444714_1131</name>
</gene>
<dbReference type="RefSeq" id="WP_090205012.1">
    <property type="nucleotide sequence ID" value="NZ_FOZM01000001.1"/>
</dbReference>
<sequence>MQVAPELQILILNAVILGVAYLGIYPTLQEKTLNKIMVIDLLLTGLALLVAGGWFMGTSVGFSLLLFEANWVVFTLVTLFVMEVPVFLWFAKKHGIPLDGGPDQHD</sequence>
<evidence type="ECO:0000256" key="1">
    <source>
        <dbReference type="SAM" id="Phobius"/>
    </source>
</evidence>
<dbReference type="AlphaFoldDB" id="A0A1I6M1E2"/>
<feature type="transmembrane region" description="Helical" evidence="1">
    <location>
        <begin position="69"/>
        <end position="91"/>
    </location>
</feature>
<name>A0A1I6M1E2_9RHOB</name>
<dbReference type="OrthoDB" id="7652025at2"/>
<keyword evidence="1" id="KW-0812">Transmembrane</keyword>
<proteinExistence type="predicted"/>
<keyword evidence="1" id="KW-1133">Transmembrane helix</keyword>
<feature type="transmembrane region" description="Helical" evidence="1">
    <location>
        <begin position="36"/>
        <end position="57"/>
    </location>
</feature>
<feature type="transmembrane region" description="Helical" evidence="1">
    <location>
        <begin position="6"/>
        <end position="24"/>
    </location>
</feature>
<dbReference type="Proteomes" id="UP000198926">
    <property type="component" value="Unassembled WGS sequence"/>
</dbReference>